<dbReference type="InterPro" id="IPR011990">
    <property type="entry name" value="TPR-like_helical_dom_sf"/>
</dbReference>
<dbReference type="CTD" id="54436"/>
<feature type="region of interest" description="Disordered" evidence="3">
    <location>
        <begin position="1305"/>
        <end position="1329"/>
    </location>
</feature>
<organism evidence="5 7">
    <name type="scientific">Octodon degus</name>
    <name type="common">Degu</name>
    <name type="synonym">Sciurus degus</name>
    <dbReference type="NCBI Taxonomy" id="10160"/>
    <lineage>
        <taxon>Eukaryota</taxon>
        <taxon>Metazoa</taxon>
        <taxon>Chordata</taxon>
        <taxon>Craniata</taxon>
        <taxon>Vertebrata</taxon>
        <taxon>Euteleostomi</taxon>
        <taxon>Mammalia</taxon>
        <taxon>Eutheria</taxon>
        <taxon>Euarchontoglires</taxon>
        <taxon>Glires</taxon>
        <taxon>Rodentia</taxon>
        <taxon>Hystricomorpha</taxon>
        <taxon>Octodontidae</taxon>
        <taxon>Octodon</taxon>
    </lineage>
</organism>
<dbReference type="OrthoDB" id="9927874at2759"/>
<evidence type="ECO:0000256" key="3">
    <source>
        <dbReference type="SAM" id="MobiDB-lite"/>
    </source>
</evidence>
<feature type="region of interest" description="Disordered" evidence="3">
    <location>
        <begin position="200"/>
        <end position="242"/>
    </location>
</feature>
<dbReference type="SMART" id="SM00326">
    <property type="entry name" value="SH3"/>
    <property type="match status" value="1"/>
</dbReference>
<dbReference type="Proteomes" id="UP000515203">
    <property type="component" value="Unplaced"/>
</dbReference>
<accession>A0A6P6D7N0</accession>
<dbReference type="Gene3D" id="2.30.30.40">
    <property type="entry name" value="SH3 Domains"/>
    <property type="match status" value="1"/>
</dbReference>
<dbReference type="SUPFAM" id="SSF81901">
    <property type="entry name" value="HCP-like"/>
    <property type="match status" value="1"/>
</dbReference>
<protein>
    <submittedName>
        <fullName evidence="6 7">SH3 domain and tetratricopeptide repeat-containing protein 1 isoform X1</fullName>
    </submittedName>
</protein>
<evidence type="ECO:0000256" key="2">
    <source>
        <dbReference type="PROSITE-ProRule" id="PRU00192"/>
    </source>
</evidence>
<sequence length="1329" mass="146099">MEDLTELTPTEPATMGRGPGSDSDTVCSTAVGTLSGAAAAPAGTETPPGQTAACPTDLTLQLQAVRRKSRSPDPGLQQALRGRLRLLENDSREVARVLGELSARLLSIHSDQDRIVVTFKTFEEIWKFSTYHTLGFTHHCLETLLVDATFWLLVPSEEEEAAAIRVQVAEDALRLMQESLLLQEGPFFVLCPDHHVRVTPGAQGAKKGPPPPRWALGDLQGETTSAAGSPAPGPSTAPGEPLIPFHQWALRVPWDPAPDSVGGPGTPDMLLVGRGRASVVADWQSSGPEELSLRTGDLLELLSAQMPGLPWCVGRHVASGSVGFVSTSVIRLQEPTSELEGAIFLGEEERSFFSSQGCFSAEDARQLLDRTSGRDICSMYRLDRLEEAECAQPQEQEVPAASPIPEPRETLQTVRGVLQQCKGCLGRPTEPVLWDSPAASHSWSPPAPEELPFRLDDEDGWACPGALGLLLQFLNAPGYEASFRGLYDAPLSWLSSLSTGSTDEEELADHLAQARGLAKKAGLSMALARLCFLLGQLCIRRLKLSQARVYFEEALGALGGSFRDLFLVVAVYTHLASIYLKQKNRDKCAQAVPRAAALLLGTSGPTGSTEAEAELLKFALRRAIVAQSPQAEARACFLLAQHHNRLRQPEETLPYLERLLVLHKVLGTLRAAWPMDCYLLLADTYSRKCLPHLALSCVRAAALSTRGTLAGFLRSVDLVLQNAPQLQAQSRAPSPPAQMAHYLKQALTSLADGPGQALRGALCASLAQLHSHHGQRSQAIAFMTQAADADATAGAHRVVGHLVALAWLHMLQGQSLVALDILESVLDAAVASEDQEGVMANMAAMALKRMGRTQRAAEGYYRALRIARRLGQRQNQAVVLANFGALCQQAGAGRLAQHYFLEAIRVFSSLPSAECGRDFTQVLLWAGHLYTRQALLQQGKCYYLWAFLVAMETGQLESQLQAVQHLCHFYSRIAPDEAQCAIYLEFQLTLARRTADKVLEGQLLEAISQLYLSLGTERAYKSALDYTKRSLGIFIDLQKKEKEAYAWLQAGKIYYILRQNELVDLYIQVAQNAALYTGDPSLGLELFEAAGDIFFNGAWDREKAVSFYRDRALPLAITLGNQEAELRLCNKLVAVLETPQEGLEFAREALELSITLGDQLNERVAYHRLAALHHRLGHGELAEHFYLKALSLCRSPLEFEEETLYYVKVYLVLGDIIFYELKDPFDAAGYYQLALAAAVDLGHKRAQLKIYTRLATIYHHFLVDREMSLFFYQKARTFASELNSRRADLTPQRFWARAPWLAQDPHHRAEGSSQPPCQASGEWGRAQEQ</sequence>
<dbReference type="InterPro" id="IPR001452">
    <property type="entry name" value="SH3_domain"/>
</dbReference>
<dbReference type="SMART" id="SM00028">
    <property type="entry name" value="TPR"/>
    <property type="match status" value="7"/>
</dbReference>
<dbReference type="PROSITE" id="PS50002">
    <property type="entry name" value="SH3"/>
    <property type="match status" value="1"/>
</dbReference>
<dbReference type="RefSeq" id="XP_023555658.1">
    <property type="nucleotide sequence ID" value="XM_023699890.1"/>
</dbReference>
<feature type="domain" description="SH3" evidence="4">
    <location>
        <begin position="272"/>
        <end position="335"/>
    </location>
</feature>
<keyword evidence="5" id="KW-1185">Reference proteome</keyword>
<evidence type="ECO:0000313" key="8">
    <source>
        <dbReference type="RefSeq" id="XP_023555670.1"/>
    </source>
</evidence>
<dbReference type="Gene3D" id="1.25.40.10">
    <property type="entry name" value="Tetratricopeptide repeat domain"/>
    <property type="match status" value="4"/>
</dbReference>
<evidence type="ECO:0000313" key="5">
    <source>
        <dbReference type="Proteomes" id="UP000515203"/>
    </source>
</evidence>
<dbReference type="SUPFAM" id="SSF48452">
    <property type="entry name" value="TPR-like"/>
    <property type="match status" value="2"/>
</dbReference>
<name>A0A6P6D7N0_OCTDE</name>
<proteinExistence type="predicted"/>
<feature type="compositionally biased region" description="Low complexity" evidence="3">
    <location>
        <begin position="223"/>
        <end position="239"/>
    </location>
</feature>
<gene>
    <name evidence="6 7 8" type="primary">Sh3tc1</name>
</gene>
<reference evidence="6 7" key="1">
    <citation type="submission" date="2025-04" db="UniProtKB">
        <authorList>
            <consortium name="RefSeq"/>
        </authorList>
    </citation>
    <scope>IDENTIFICATION</scope>
</reference>
<evidence type="ECO:0000313" key="6">
    <source>
        <dbReference type="RefSeq" id="XP_023555658.1"/>
    </source>
</evidence>
<evidence type="ECO:0000313" key="7">
    <source>
        <dbReference type="RefSeq" id="XP_023555663.1"/>
    </source>
</evidence>
<evidence type="ECO:0000256" key="1">
    <source>
        <dbReference type="ARBA" id="ARBA00022443"/>
    </source>
</evidence>
<dbReference type="InterPro" id="IPR019734">
    <property type="entry name" value="TPR_rpt"/>
</dbReference>
<dbReference type="RefSeq" id="XP_023555670.1">
    <property type="nucleotide sequence ID" value="XM_023699902.1"/>
</dbReference>
<dbReference type="InterPro" id="IPR042772">
    <property type="entry name" value="SH3TC1/SH3TC2"/>
</dbReference>
<dbReference type="RefSeq" id="XP_023555663.1">
    <property type="nucleotide sequence ID" value="XM_023699895.1"/>
</dbReference>
<evidence type="ECO:0000259" key="4">
    <source>
        <dbReference type="PROSITE" id="PS50002"/>
    </source>
</evidence>
<feature type="region of interest" description="Disordered" evidence="3">
    <location>
        <begin position="1"/>
        <end position="28"/>
    </location>
</feature>
<keyword evidence="1 2" id="KW-0728">SH3 domain</keyword>
<dbReference type="GeneID" id="101577901"/>
<dbReference type="PANTHER" id="PTHR22647">
    <property type="entry name" value="SH3 DOMAIN AND TETRATRICOPEPTIDE REPEATS CONTAINING PROTEIN"/>
    <property type="match status" value="1"/>
</dbReference>
<dbReference type="PANTHER" id="PTHR22647:SF3">
    <property type="entry name" value="SH3 DOMAIN AND TETRATRICOPEPTIDE REPEAT-CONTAINING PROTEIN 1"/>
    <property type="match status" value="1"/>
</dbReference>
<dbReference type="InterPro" id="IPR036028">
    <property type="entry name" value="SH3-like_dom_sf"/>
</dbReference>
<dbReference type="SUPFAM" id="SSF50044">
    <property type="entry name" value="SH3-domain"/>
    <property type="match status" value="1"/>
</dbReference>